<dbReference type="Pfam" id="PF13624">
    <property type="entry name" value="SurA_N_3"/>
    <property type="match status" value="1"/>
</dbReference>
<accession>A0A933MJX1</accession>
<dbReference type="AlphaFoldDB" id="A0A933MJX1"/>
<dbReference type="Proteomes" id="UP000736328">
    <property type="component" value="Unassembled WGS sequence"/>
</dbReference>
<dbReference type="PANTHER" id="PTHR47245:SF2">
    <property type="entry name" value="PEPTIDYL-PROLYL CIS-TRANS ISOMERASE HP_0175-RELATED"/>
    <property type="match status" value="1"/>
</dbReference>
<dbReference type="GO" id="GO:0003755">
    <property type="term" value="F:peptidyl-prolyl cis-trans isomerase activity"/>
    <property type="evidence" value="ECO:0007669"/>
    <property type="project" value="UniProtKB-KW"/>
</dbReference>
<protein>
    <submittedName>
        <fullName evidence="4">Peptidylprolyl isomerase</fullName>
    </submittedName>
</protein>
<dbReference type="EMBL" id="JACQXR010000008">
    <property type="protein sequence ID" value="MBI4725766.1"/>
    <property type="molecule type" value="Genomic_DNA"/>
</dbReference>
<dbReference type="SUPFAM" id="SSF54534">
    <property type="entry name" value="FKBP-like"/>
    <property type="match status" value="2"/>
</dbReference>
<dbReference type="Pfam" id="PF00639">
    <property type="entry name" value="Rotamase"/>
    <property type="match status" value="1"/>
</dbReference>
<dbReference type="PROSITE" id="PS01096">
    <property type="entry name" value="PPIC_PPIASE_1"/>
    <property type="match status" value="1"/>
</dbReference>
<reference evidence="4" key="1">
    <citation type="submission" date="2020-07" db="EMBL/GenBank/DDBJ databases">
        <title>Huge and variable diversity of episymbiotic CPR bacteria and DPANN archaea in groundwater ecosystems.</title>
        <authorList>
            <person name="He C.Y."/>
            <person name="Keren R."/>
            <person name="Whittaker M."/>
            <person name="Farag I.F."/>
            <person name="Doudna J."/>
            <person name="Cate J.H.D."/>
            <person name="Banfield J.F."/>
        </authorList>
    </citation>
    <scope>NUCLEOTIDE SEQUENCE</scope>
    <source>
        <strain evidence="4">NC_groundwater_1520_Pr4_B-0.1um_53_5</strain>
    </source>
</reference>
<dbReference type="InterPro" id="IPR023058">
    <property type="entry name" value="PPIase_PpiC_CS"/>
</dbReference>
<organism evidence="4 5">
    <name type="scientific">candidate division TA06 bacterium</name>
    <dbReference type="NCBI Taxonomy" id="2250710"/>
    <lineage>
        <taxon>Bacteria</taxon>
        <taxon>Bacteria division TA06</taxon>
    </lineage>
</organism>
<sequence length="425" mass="47135">MKKIYLAGGLLLLALTSSLYAQPAGDGVVTVVDEQPILQSELDKQVTLLKLQLNQNSVPEDSLKKLAMERLIEVRLLMLQAKKESLDVTGAEVEEALNKSIGEMKSQFPSEEAFNAQLKAEATNVEKLKAKHRPDAKNQLLMQKLIDKNIRARVTPPTEKEVTDFYASHKDSIPPEPEKAEVAWIVIVPKPGAAAKTAAIARYNEVMAKLNAKKNFAALAKKYSQDQGSAVNGGDLGWFGRNQMVPEFEKAAFGAKIGQITETDTRYGRHIIKVLEKKGDQVHAAHILISPIPTEADLVKARKLAAGLYRRVTAEKEDFGRVAKTYSDDPMSKENNGLLGLVPVEAFPDAIKAELASMQEGDISEAVESENGLTILKLIKRVTAREPTYENVKKDLTEYLKNKKMQEALEVYLKDLKTKYVIERK</sequence>
<feature type="domain" description="PpiC" evidence="3">
    <location>
        <begin position="279"/>
        <end position="380"/>
    </location>
</feature>
<feature type="domain" description="PpiC" evidence="3">
    <location>
        <begin position="177"/>
        <end position="276"/>
    </location>
</feature>
<evidence type="ECO:0000256" key="2">
    <source>
        <dbReference type="SAM" id="SignalP"/>
    </source>
</evidence>
<dbReference type="InterPro" id="IPR000297">
    <property type="entry name" value="PPIase_PpiC"/>
</dbReference>
<dbReference type="InterPro" id="IPR027304">
    <property type="entry name" value="Trigger_fact/SurA_dom_sf"/>
</dbReference>
<keyword evidence="1 4" id="KW-0413">Isomerase</keyword>
<dbReference type="InterPro" id="IPR050245">
    <property type="entry name" value="PrsA_foldase"/>
</dbReference>
<evidence type="ECO:0000256" key="1">
    <source>
        <dbReference type="PROSITE-ProRule" id="PRU00278"/>
    </source>
</evidence>
<dbReference type="PROSITE" id="PS50198">
    <property type="entry name" value="PPIC_PPIASE_2"/>
    <property type="match status" value="2"/>
</dbReference>
<keyword evidence="2" id="KW-0732">Signal</keyword>
<gene>
    <name evidence="4" type="ORF">HY768_00825</name>
</gene>
<dbReference type="SUPFAM" id="SSF109998">
    <property type="entry name" value="Triger factor/SurA peptide-binding domain-like"/>
    <property type="match status" value="1"/>
</dbReference>
<keyword evidence="1" id="KW-0697">Rotamase</keyword>
<evidence type="ECO:0000259" key="3">
    <source>
        <dbReference type="PROSITE" id="PS50198"/>
    </source>
</evidence>
<comment type="caution">
    <text evidence="4">The sequence shown here is derived from an EMBL/GenBank/DDBJ whole genome shotgun (WGS) entry which is preliminary data.</text>
</comment>
<name>A0A933MJX1_UNCT6</name>
<dbReference type="Gene3D" id="3.10.50.40">
    <property type="match status" value="2"/>
</dbReference>
<proteinExistence type="predicted"/>
<dbReference type="Pfam" id="PF13616">
    <property type="entry name" value="Rotamase_3"/>
    <property type="match status" value="1"/>
</dbReference>
<dbReference type="InterPro" id="IPR046357">
    <property type="entry name" value="PPIase_dom_sf"/>
</dbReference>
<feature type="signal peptide" evidence="2">
    <location>
        <begin position="1"/>
        <end position="21"/>
    </location>
</feature>
<dbReference type="PANTHER" id="PTHR47245">
    <property type="entry name" value="PEPTIDYLPROLYL ISOMERASE"/>
    <property type="match status" value="1"/>
</dbReference>
<evidence type="ECO:0000313" key="4">
    <source>
        <dbReference type="EMBL" id="MBI4725766.1"/>
    </source>
</evidence>
<evidence type="ECO:0000313" key="5">
    <source>
        <dbReference type="Proteomes" id="UP000736328"/>
    </source>
</evidence>
<feature type="chain" id="PRO_5038141051" evidence="2">
    <location>
        <begin position="22"/>
        <end position="425"/>
    </location>
</feature>
<dbReference type="Gene3D" id="1.10.4030.10">
    <property type="entry name" value="Porin chaperone SurA, peptide-binding domain"/>
    <property type="match status" value="1"/>
</dbReference>